<dbReference type="GO" id="GO:0042372">
    <property type="term" value="P:phylloquinone biosynthetic process"/>
    <property type="evidence" value="ECO:0007669"/>
    <property type="project" value="TreeGrafter"/>
</dbReference>
<dbReference type="EMBL" id="CACTIH010007539">
    <property type="protein sequence ID" value="CAA3015278.1"/>
    <property type="molecule type" value="Genomic_DNA"/>
</dbReference>
<dbReference type="AlphaFoldDB" id="A0A8S0UFD5"/>
<dbReference type="InterPro" id="IPR005801">
    <property type="entry name" value="ADC_synthase"/>
</dbReference>
<dbReference type="Proteomes" id="UP000594638">
    <property type="component" value="Unassembled WGS sequence"/>
</dbReference>
<protein>
    <submittedName>
        <fullName evidence="2">Isochorismate synthase, chloroplastic-like</fullName>
    </submittedName>
</protein>
<reference evidence="2 3" key="1">
    <citation type="submission" date="2019-12" db="EMBL/GenBank/DDBJ databases">
        <authorList>
            <person name="Alioto T."/>
            <person name="Alioto T."/>
            <person name="Gomez Garrido J."/>
        </authorList>
    </citation>
    <scope>NUCLEOTIDE SEQUENCE [LARGE SCALE GENOMIC DNA]</scope>
</reference>
<dbReference type="Pfam" id="PF00425">
    <property type="entry name" value="Chorismate_bind"/>
    <property type="match status" value="1"/>
</dbReference>
<dbReference type="GO" id="GO:0008909">
    <property type="term" value="F:isochorismate synthase activity"/>
    <property type="evidence" value="ECO:0007669"/>
    <property type="project" value="InterPro"/>
</dbReference>
<organism evidence="2 3">
    <name type="scientific">Olea europaea subsp. europaea</name>
    <dbReference type="NCBI Taxonomy" id="158383"/>
    <lineage>
        <taxon>Eukaryota</taxon>
        <taxon>Viridiplantae</taxon>
        <taxon>Streptophyta</taxon>
        <taxon>Embryophyta</taxon>
        <taxon>Tracheophyta</taxon>
        <taxon>Spermatophyta</taxon>
        <taxon>Magnoliopsida</taxon>
        <taxon>eudicotyledons</taxon>
        <taxon>Gunneridae</taxon>
        <taxon>Pentapetalae</taxon>
        <taxon>asterids</taxon>
        <taxon>lamiids</taxon>
        <taxon>Lamiales</taxon>
        <taxon>Oleaceae</taxon>
        <taxon>Oleeae</taxon>
        <taxon>Olea</taxon>
    </lineage>
</organism>
<evidence type="ECO:0000313" key="2">
    <source>
        <dbReference type="EMBL" id="CAA3015278.1"/>
    </source>
</evidence>
<evidence type="ECO:0000313" key="3">
    <source>
        <dbReference type="Proteomes" id="UP000594638"/>
    </source>
</evidence>
<proteinExistence type="predicted"/>
<dbReference type="PANTHER" id="PTHR47253:SF4">
    <property type="entry name" value="ISOCHORISMATE SYNTHASE 2, CHLOROPLASTIC"/>
    <property type="match status" value="1"/>
</dbReference>
<dbReference type="OrthoDB" id="8119704at2759"/>
<accession>A0A8S0UFD5</accession>
<dbReference type="SUPFAM" id="SSF56322">
    <property type="entry name" value="ADC synthase"/>
    <property type="match status" value="1"/>
</dbReference>
<dbReference type="InterPro" id="IPR044250">
    <property type="entry name" value="MenF-like"/>
</dbReference>
<keyword evidence="3" id="KW-1185">Reference proteome</keyword>
<dbReference type="InterPro" id="IPR015890">
    <property type="entry name" value="Chorismate_C"/>
</dbReference>
<dbReference type="Gramene" id="OE9A069456T1">
    <property type="protein sequence ID" value="OE9A069456C1"/>
    <property type="gene ID" value="OE9A069456"/>
</dbReference>
<dbReference type="Gene3D" id="3.60.120.10">
    <property type="entry name" value="Anthranilate synthase"/>
    <property type="match status" value="1"/>
</dbReference>
<evidence type="ECO:0000259" key="1">
    <source>
        <dbReference type="Pfam" id="PF00425"/>
    </source>
</evidence>
<feature type="domain" description="Chorismate-utilising enzyme C-terminal" evidence="1">
    <location>
        <begin position="70"/>
        <end position="281"/>
    </location>
</feature>
<sequence length="300" mass="33737">MQVEFDEFEGSSMIAVTVAWDSALSWTYSKAVSSVAATMWQVSSAVKKLNKDAPEAIVLSQTHIPSKILWDASVRRALDMINRKNSMLIKVVLARSNRVLTTVDIDPLMWLSCLQTEWDNAYAFCLQPPESPAFIGNTEKRLFYRDRSNISSDALAGTRARGGSDPKDHHKFTVVWEYSRKKLETVCSSIVIEPEKALQKLPRVQHLYARLKSLCSMMRCFKIFSSLHPTPAVCGFPTKEAWVLIAETEMFDRGLYAGPVRWFGGGENKFAVGMSSALVGKVKTYNLSLSFHIFQILHTT</sequence>
<gene>
    <name evidence="2" type="ORF">OLEA9_A069456</name>
</gene>
<name>A0A8S0UFD5_OLEEU</name>
<comment type="caution">
    <text evidence="2">The sequence shown here is derived from an EMBL/GenBank/DDBJ whole genome shotgun (WGS) entry which is preliminary data.</text>
</comment>
<dbReference type="GO" id="GO:0009536">
    <property type="term" value="C:plastid"/>
    <property type="evidence" value="ECO:0007669"/>
    <property type="project" value="TreeGrafter"/>
</dbReference>
<dbReference type="PANTHER" id="PTHR47253">
    <property type="match status" value="1"/>
</dbReference>